<dbReference type="OrthoDB" id="1095242at2759"/>
<proteinExistence type="inferred from homology"/>
<feature type="compositionally biased region" description="Polar residues" evidence="7">
    <location>
        <begin position="217"/>
        <end position="238"/>
    </location>
</feature>
<feature type="region of interest" description="Disordered" evidence="7">
    <location>
        <begin position="199"/>
        <end position="242"/>
    </location>
</feature>
<dbReference type="PROSITE" id="PS50157">
    <property type="entry name" value="ZINC_FINGER_C2H2_2"/>
    <property type="match status" value="2"/>
</dbReference>
<accession>A0A0B7NR58</accession>
<keyword evidence="6" id="KW-0479">Metal-binding</keyword>
<keyword evidence="4" id="KW-0539">Nucleus</keyword>
<dbReference type="SMART" id="SM00355">
    <property type="entry name" value="ZnF_C2H2"/>
    <property type="match status" value="2"/>
</dbReference>
<keyword evidence="2" id="KW-0805">Transcription regulation</keyword>
<dbReference type="GO" id="GO:1990526">
    <property type="term" value="C:Ste12p-Dig1p-Dig2p complex"/>
    <property type="evidence" value="ECO:0007669"/>
    <property type="project" value="TreeGrafter"/>
</dbReference>
<organism evidence="9 10">
    <name type="scientific">Parasitella parasitica</name>
    <dbReference type="NCBI Taxonomy" id="35722"/>
    <lineage>
        <taxon>Eukaryota</taxon>
        <taxon>Fungi</taxon>
        <taxon>Fungi incertae sedis</taxon>
        <taxon>Mucoromycota</taxon>
        <taxon>Mucoromycotina</taxon>
        <taxon>Mucoromycetes</taxon>
        <taxon>Mucorales</taxon>
        <taxon>Mucorineae</taxon>
        <taxon>Mucoraceae</taxon>
        <taxon>Parasitella</taxon>
    </lineage>
</organism>
<dbReference type="Gene3D" id="3.30.160.60">
    <property type="entry name" value="Classic Zinc Finger"/>
    <property type="match status" value="2"/>
</dbReference>
<feature type="compositionally biased region" description="Low complexity" evidence="7">
    <location>
        <begin position="291"/>
        <end position="305"/>
    </location>
</feature>
<dbReference type="InterPro" id="IPR036236">
    <property type="entry name" value="Znf_C2H2_sf"/>
</dbReference>
<dbReference type="STRING" id="35722.A0A0B7NR58"/>
<dbReference type="Pfam" id="PF00096">
    <property type="entry name" value="zf-C2H2"/>
    <property type="match status" value="2"/>
</dbReference>
<feature type="compositionally biased region" description="Low complexity" evidence="7">
    <location>
        <begin position="398"/>
        <end position="408"/>
    </location>
</feature>
<feature type="region of interest" description="Disordered" evidence="7">
    <location>
        <begin position="264"/>
        <end position="310"/>
    </location>
</feature>
<dbReference type="PANTHER" id="PTHR47427:SF1">
    <property type="entry name" value="PROTEIN STE12"/>
    <property type="match status" value="1"/>
</dbReference>
<dbReference type="FunFam" id="3.30.160.60:FF:002770">
    <property type="entry name" value="ZNF256 isoform 1"/>
    <property type="match status" value="1"/>
</dbReference>
<dbReference type="GO" id="GO:1990527">
    <property type="term" value="C:Tec1p-Ste12p-Dig1p complex"/>
    <property type="evidence" value="ECO:0007669"/>
    <property type="project" value="TreeGrafter"/>
</dbReference>
<evidence type="ECO:0000256" key="7">
    <source>
        <dbReference type="SAM" id="MobiDB-lite"/>
    </source>
</evidence>
<feature type="region of interest" description="Disordered" evidence="7">
    <location>
        <begin position="492"/>
        <end position="528"/>
    </location>
</feature>
<dbReference type="PANTHER" id="PTHR47427">
    <property type="entry name" value="PROTEIN STE12"/>
    <property type="match status" value="1"/>
</dbReference>
<dbReference type="SMART" id="SM00424">
    <property type="entry name" value="STE"/>
    <property type="match status" value="1"/>
</dbReference>
<evidence type="ECO:0000256" key="2">
    <source>
        <dbReference type="ARBA" id="ARBA00023015"/>
    </source>
</evidence>
<dbReference type="InterPro" id="IPR052127">
    <property type="entry name" value="STE12_transcription_factor"/>
</dbReference>
<feature type="compositionally biased region" description="Acidic residues" evidence="7">
    <location>
        <begin position="416"/>
        <end position="437"/>
    </location>
</feature>
<feature type="compositionally biased region" description="Basic residues" evidence="7">
    <location>
        <begin position="499"/>
        <end position="525"/>
    </location>
</feature>
<comment type="subcellular location">
    <subcellularLocation>
        <location evidence="1">Nucleus</location>
    </subcellularLocation>
</comment>
<reference evidence="9 10" key="1">
    <citation type="submission" date="2014-09" db="EMBL/GenBank/DDBJ databases">
        <authorList>
            <person name="Ellenberger Sabrina"/>
        </authorList>
    </citation>
    <scope>NUCLEOTIDE SEQUENCE [LARGE SCALE GENOMIC DNA]</scope>
    <source>
        <strain evidence="9 10">CBS 412.66</strain>
    </source>
</reference>
<feature type="region of interest" description="Disordered" evidence="7">
    <location>
        <begin position="384"/>
        <end position="477"/>
    </location>
</feature>
<dbReference type="InterPro" id="IPR003120">
    <property type="entry name" value="Ste12"/>
</dbReference>
<dbReference type="EMBL" id="LN733737">
    <property type="protein sequence ID" value="CEP17975.1"/>
    <property type="molecule type" value="Genomic_DNA"/>
</dbReference>
<feature type="domain" description="C2H2-type" evidence="8">
    <location>
        <begin position="369"/>
        <end position="396"/>
    </location>
</feature>
<feature type="domain" description="C2H2-type" evidence="8">
    <location>
        <begin position="339"/>
        <end position="368"/>
    </location>
</feature>
<dbReference type="InterPro" id="IPR013087">
    <property type="entry name" value="Znf_C2H2_type"/>
</dbReference>
<evidence type="ECO:0000313" key="9">
    <source>
        <dbReference type="EMBL" id="CEP17975.1"/>
    </source>
</evidence>
<evidence type="ECO:0000256" key="6">
    <source>
        <dbReference type="PROSITE-ProRule" id="PRU00042"/>
    </source>
</evidence>
<keyword evidence="6" id="KW-0862">Zinc</keyword>
<evidence type="ECO:0000256" key="4">
    <source>
        <dbReference type="ARBA" id="ARBA00023242"/>
    </source>
</evidence>
<keyword evidence="10" id="KW-1185">Reference proteome</keyword>
<comment type="similarity">
    <text evidence="5">Belongs to the STE12 transcription factor family.</text>
</comment>
<gene>
    <name evidence="9" type="primary">PARPA_12275.1 scaffold 44939</name>
</gene>
<dbReference type="SUPFAM" id="SSF57667">
    <property type="entry name" value="beta-beta-alpha zinc fingers"/>
    <property type="match status" value="1"/>
</dbReference>
<evidence type="ECO:0000256" key="3">
    <source>
        <dbReference type="ARBA" id="ARBA00023163"/>
    </source>
</evidence>
<evidence type="ECO:0000256" key="1">
    <source>
        <dbReference type="ARBA" id="ARBA00004123"/>
    </source>
</evidence>
<dbReference type="GO" id="GO:0003700">
    <property type="term" value="F:DNA-binding transcription factor activity"/>
    <property type="evidence" value="ECO:0007669"/>
    <property type="project" value="InterPro"/>
</dbReference>
<feature type="compositionally biased region" description="Basic residues" evidence="7">
    <location>
        <begin position="386"/>
        <end position="395"/>
    </location>
</feature>
<dbReference type="GO" id="GO:0008270">
    <property type="term" value="F:zinc ion binding"/>
    <property type="evidence" value="ECO:0007669"/>
    <property type="project" value="UniProtKB-KW"/>
</dbReference>
<dbReference type="GO" id="GO:0005634">
    <property type="term" value="C:nucleus"/>
    <property type="evidence" value="ECO:0007669"/>
    <property type="project" value="UniProtKB-SubCell"/>
</dbReference>
<dbReference type="Proteomes" id="UP000054107">
    <property type="component" value="Unassembled WGS sequence"/>
</dbReference>
<keyword evidence="3" id="KW-0804">Transcription</keyword>
<keyword evidence="6" id="KW-0863">Zinc-finger</keyword>
<dbReference type="AlphaFoldDB" id="A0A0B7NR58"/>
<evidence type="ECO:0000259" key="8">
    <source>
        <dbReference type="PROSITE" id="PS50157"/>
    </source>
</evidence>
<dbReference type="Pfam" id="PF02200">
    <property type="entry name" value="STE"/>
    <property type="match status" value="1"/>
</dbReference>
<dbReference type="PROSITE" id="PS00028">
    <property type="entry name" value="ZINC_FINGER_C2H2_1"/>
    <property type="match status" value="2"/>
</dbReference>
<evidence type="ECO:0000256" key="5">
    <source>
        <dbReference type="ARBA" id="ARBA00024345"/>
    </source>
</evidence>
<evidence type="ECO:0000313" key="10">
    <source>
        <dbReference type="Proteomes" id="UP000054107"/>
    </source>
</evidence>
<protein>
    <recommendedName>
        <fullName evidence="8">C2H2-type domain-containing protein</fullName>
    </recommendedName>
</protein>
<name>A0A0B7NR58_9FUNG</name>
<sequence>MSETMAPTSENVENRLVLIDKLKNFLVSAPDQQSESIKRHDLPSGECISCVKWQDKFYISGTDIVRCLTFRFQAFGRPVENQKKFEEGVFSDLRNLKPGTDAILEEPKSAFLDLLFKNNCIRTQKKQKVFHWYSVPHDRLFLDALERDLKREKMGVEPTSKAVAHPAVSINLDTTQAMFDEFRKTVLCELNLDAMYHHQHQEQQQQPYPLHHHRQPASTDSSVASDTESQYAPSSLAISSREGDLQKASSTIFGQFSLFEGSPTYKQRRRRVTQNEQTSLEDTIKARRRSNASSASSSSPTSPTSYATVTRKQLSKQLIVKEEYVNNNGAAATSTTRHFECPLSSCGKIFKRLEHMKRHLRTHTMERPYMCDLCGKRFSRSDNLAQHKKTHKRNKSFQNQQQQQQQQQSRHRKDDEALEDEDEEDEEDNCDDNDDDYIEKQARVKPEYVSGHGNIGTRMSSSLARRRISHDVKSDTKPYSLSIAVNPSLRITTAPRGRVTARSRSHGNRSRASRSNRRPSSHRHGPTVDTQVMYESEDWSNQFEDVECVKTILSPTLVQQQTQQQQQQQQQTQQLVIRPTLSNSTSSANSSCNSSPIVFGNNMYPPLIKLEDVDLFYDLPYQQRPQHQQHQNDANMMLVEEEFLPSIMTGAVEEDQQEDVMATDDGHYGHDWQQRIDWQQYSLPTSPTLYNYTAEDLIYEQAPASNDMYLHPSHLQAGYPYTQSNPSSCLNSPMPTFLMTPNTHSATTTAVNSPILDEDYYHPYYSDESPTMTPTDCLLQY</sequence>